<sequence length="163" mass="18028">MDYRQQINNKIHSRESLVNAVNTWRSEGLSVVFTNGCFDIIHPGHAQYLSAAAALGDRLVIGVNTDDSIKRLKGNARPVIPEKERCLLLASFQFADAICLFDEDTPLQLITSIMPDVLVKGKDYNIDQIVGADVVLQNGGKVETIELVEGFSTTTLIEKIRQL</sequence>
<comment type="catalytic activity">
    <reaction evidence="7">
        <text>D-glycero-beta-D-manno-heptose 1-phosphate + ATP + H(+) = ADP-D-glycero-beta-D-manno-heptose + diphosphate</text>
        <dbReference type="Rhea" id="RHEA:27465"/>
        <dbReference type="ChEBI" id="CHEBI:15378"/>
        <dbReference type="ChEBI" id="CHEBI:30616"/>
        <dbReference type="ChEBI" id="CHEBI:33019"/>
        <dbReference type="ChEBI" id="CHEBI:59967"/>
        <dbReference type="ChEBI" id="CHEBI:61593"/>
        <dbReference type="EC" id="2.7.7.70"/>
    </reaction>
</comment>
<keyword evidence="2" id="KW-0808">Transferase</keyword>
<dbReference type="GO" id="GO:0005975">
    <property type="term" value="P:carbohydrate metabolic process"/>
    <property type="evidence" value="ECO:0007669"/>
    <property type="project" value="InterPro"/>
</dbReference>
<dbReference type="InterPro" id="IPR004821">
    <property type="entry name" value="Cyt_trans-like"/>
</dbReference>
<evidence type="ECO:0000256" key="1">
    <source>
        <dbReference type="ARBA" id="ARBA00012519"/>
    </source>
</evidence>
<feature type="domain" description="Cytidyltransferase-like" evidence="8">
    <location>
        <begin position="33"/>
        <end position="127"/>
    </location>
</feature>
<dbReference type="PANTHER" id="PTHR43793:SF2">
    <property type="entry name" value="BIFUNCTIONAL PROTEIN HLDE"/>
    <property type="match status" value="1"/>
</dbReference>
<dbReference type="PANTHER" id="PTHR43793">
    <property type="entry name" value="FAD SYNTHASE"/>
    <property type="match status" value="1"/>
</dbReference>
<evidence type="ECO:0000256" key="2">
    <source>
        <dbReference type="ARBA" id="ARBA00022679"/>
    </source>
</evidence>
<dbReference type="GO" id="GO:0016773">
    <property type="term" value="F:phosphotransferase activity, alcohol group as acceptor"/>
    <property type="evidence" value="ECO:0007669"/>
    <property type="project" value="InterPro"/>
</dbReference>
<dbReference type="GO" id="GO:0005524">
    <property type="term" value="F:ATP binding"/>
    <property type="evidence" value="ECO:0007669"/>
    <property type="project" value="UniProtKB-KW"/>
</dbReference>
<protein>
    <recommendedName>
        <fullName evidence="1">D-glycero-beta-D-manno-heptose 1-phosphate adenylyltransferase</fullName>
        <ecNumber evidence="1">2.7.7.70</ecNumber>
    </recommendedName>
</protein>
<dbReference type="Pfam" id="PF01467">
    <property type="entry name" value="CTP_transf_like"/>
    <property type="match status" value="1"/>
</dbReference>
<comment type="caution">
    <text evidence="9">The sequence shown here is derived from an EMBL/GenBank/DDBJ whole genome shotgun (WGS) entry which is preliminary data.</text>
</comment>
<dbReference type="NCBIfam" id="TIGR00125">
    <property type="entry name" value="cyt_tran_rel"/>
    <property type="match status" value="1"/>
</dbReference>
<dbReference type="EC" id="2.7.7.70" evidence="1"/>
<reference evidence="9" key="1">
    <citation type="submission" date="2019-08" db="EMBL/GenBank/DDBJ databases">
        <authorList>
            <person name="Kucharzyk K."/>
            <person name="Murdoch R.W."/>
            <person name="Higgins S."/>
            <person name="Loffler F."/>
        </authorList>
    </citation>
    <scope>NUCLEOTIDE SEQUENCE</scope>
</reference>
<dbReference type="Gene3D" id="3.40.50.620">
    <property type="entry name" value="HUPs"/>
    <property type="match status" value="1"/>
</dbReference>
<evidence type="ECO:0000256" key="4">
    <source>
        <dbReference type="ARBA" id="ARBA00022741"/>
    </source>
</evidence>
<dbReference type="GO" id="GO:0016779">
    <property type="term" value="F:nucleotidyltransferase activity"/>
    <property type="evidence" value="ECO:0007669"/>
    <property type="project" value="UniProtKB-KW"/>
</dbReference>
<name>A0A644WKH5_9ZZZZ</name>
<proteinExistence type="predicted"/>
<dbReference type="SUPFAM" id="SSF52374">
    <property type="entry name" value="Nucleotidylyl transferase"/>
    <property type="match status" value="1"/>
</dbReference>
<accession>A0A644WKH5</accession>
<dbReference type="AlphaFoldDB" id="A0A644WKH5"/>
<keyword evidence="4" id="KW-0547">Nucleotide-binding</keyword>
<evidence type="ECO:0000256" key="6">
    <source>
        <dbReference type="ARBA" id="ARBA00023277"/>
    </source>
</evidence>
<keyword evidence="3" id="KW-0548">Nucleotidyltransferase</keyword>
<dbReference type="NCBIfam" id="TIGR02199">
    <property type="entry name" value="rfaE_dom_II"/>
    <property type="match status" value="1"/>
</dbReference>
<dbReference type="EMBL" id="VSSQ01000999">
    <property type="protein sequence ID" value="MPM03988.1"/>
    <property type="molecule type" value="Genomic_DNA"/>
</dbReference>
<keyword evidence="6" id="KW-0119">Carbohydrate metabolism</keyword>
<evidence type="ECO:0000256" key="3">
    <source>
        <dbReference type="ARBA" id="ARBA00022695"/>
    </source>
</evidence>
<evidence type="ECO:0000256" key="5">
    <source>
        <dbReference type="ARBA" id="ARBA00022840"/>
    </source>
</evidence>
<evidence type="ECO:0000256" key="7">
    <source>
        <dbReference type="ARBA" id="ARBA00047428"/>
    </source>
</evidence>
<dbReference type="InterPro" id="IPR011914">
    <property type="entry name" value="RfaE_dom_II"/>
</dbReference>
<evidence type="ECO:0000259" key="8">
    <source>
        <dbReference type="Pfam" id="PF01467"/>
    </source>
</evidence>
<dbReference type="InterPro" id="IPR014729">
    <property type="entry name" value="Rossmann-like_a/b/a_fold"/>
</dbReference>
<dbReference type="InterPro" id="IPR050385">
    <property type="entry name" value="Archaeal_FAD_synthase"/>
</dbReference>
<keyword evidence="5" id="KW-0067">ATP-binding</keyword>
<evidence type="ECO:0000313" key="9">
    <source>
        <dbReference type="EMBL" id="MPM03988.1"/>
    </source>
</evidence>
<gene>
    <name evidence="9" type="primary">hldE_9</name>
    <name evidence="9" type="ORF">SDC9_50255</name>
</gene>
<organism evidence="9">
    <name type="scientific">bioreactor metagenome</name>
    <dbReference type="NCBI Taxonomy" id="1076179"/>
    <lineage>
        <taxon>unclassified sequences</taxon>
        <taxon>metagenomes</taxon>
        <taxon>ecological metagenomes</taxon>
    </lineage>
</organism>